<proteinExistence type="predicted"/>
<dbReference type="Proteomes" id="UP000782554">
    <property type="component" value="Unassembled WGS sequence"/>
</dbReference>
<evidence type="ECO:0000313" key="2">
    <source>
        <dbReference type="EMBL" id="MBX7502173.1"/>
    </source>
</evidence>
<dbReference type="InterPro" id="IPR019288">
    <property type="entry name" value="3'-5'_exonuclease_PolB-like"/>
</dbReference>
<gene>
    <name evidence="2" type="ORF">K3181_12040</name>
</gene>
<keyword evidence="2" id="KW-0378">Hydrolase</keyword>
<evidence type="ECO:0000313" key="3">
    <source>
        <dbReference type="Proteomes" id="UP000782554"/>
    </source>
</evidence>
<sequence>MHIDNLSFEETLEREARKFLELACEDRRANRCPQRIIVADFEYRWDRSRYDGYRVAEGESAEPTIRWPFHRIAAASWLQLRFDPGEEVPAVESVVVLAEDEASEQEMIARFLEALHQVPTAQLITWGGEVKDLAVLRRSAGEFALVLPRQLTDGSPHARERIDLCRAVTVQARSPHLPEYAAATAIPAKPSPSMTIGELVEKGDWPKVRDQVLADVLTTAVIAVRHLATHCVIECDQPSTIMAVADAVAAAIPGSKFTRRSFAPWARGQKAASGLRGTVYRAPRE</sequence>
<keyword evidence="2" id="KW-0269">Exonuclease</keyword>
<organism evidence="2 3">
    <name type="scientific">Qipengyuania mesophila</name>
    <dbReference type="NCBI Taxonomy" id="2867246"/>
    <lineage>
        <taxon>Bacteria</taxon>
        <taxon>Pseudomonadati</taxon>
        <taxon>Pseudomonadota</taxon>
        <taxon>Alphaproteobacteria</taxon>
        <taxon>Sphingomonadales</taxon>
        <taxon>Erythrobacteraceae</taxon>
        <taxon>Qipengyuania</taxon>
    </lineage>
</organism>
<dbReference type="GO" id="GO:0004527">
    <property type="term" value="F:exonuclease activity"/>
    <property type="evidence" value="ECO:0007669"/>
    <property type="project" value="UniProtKB-KW"/>
</dbReference>
<dbReference type="Pfam" id="PF10108">
    <property type="entry name" value="DNA_pol_B_exo2"/>
    <property type="match status" value="1"/>
</dbReference>
<comment type="caution">
    <text evidence="2">The sequence shown here is derived from an EMBL/GenBank/DDBJ whole genome shotgun (WGS) entry which is preliminary data.</text>
</comment>
<dbReference type="RefSeq" id="WP_221603340.1">
    <property type="nucleotide sequence ID" value="NZ_JAIGNU010000002.1"/>
</dbReference>
<evidence type="ECO:0000259" key="1">
    <source>
        <dbReference type="Pfam" id="PF10108"/>
    </source>
</evidence>
<keyword evidence="2" id="KW-0540">Nuclease</keyword>
<accession>A0ABS7JXA8</accession>
<keyword evidence="3" id="KW-1185">Reference proteome</keyword>
<reference evidence="2 3" key="1">
    <citation type="submission" date="2021-08" db="EMBL/GenBank/DDBJ databases">
        <title>Comparative Genomics Analysis of the Genus Qipengyuania Reveals Extensive Genetic Diversity and Metabolic Versatility, Including the Description of Fifteen Novel Species.</title>
        <authorList>
            <person name="Liu Y."/>
        </authorList>
    </citation>
    <scope>NUCLEOTIDE SEQUENCE [LARGE SCALE GENOMIC DNA]</scope>
    <source>
        <strain evidence="2 3">YG27</strain>
    </source>
</reference>
<dbReference type="EMBL" id="JAIGNU010000002">
    <property type="protein sequence ID" value="MBX7502173.1"/>
    <property type="molecule type" value="Genomic_DNA"/>
</dbReference>
<protein>
    <submittedName>
        <fullName evidence="2">3'-5' exonuclease</fullName>
    </submittedName>
</protein>
<feature type="domain" description="Predicted 3'-5' exonuclease PolB-like" evidence="1">
    <location>
        <begin position="65"/>
        <end position="233"/>
    </location>
</feature>
<name>A0ABS7JXA8_9SPHN</name>